<gene>
    <name evidence="1" type="ORF">VN97_g553</name>
</gene>
<accession>A0AAI9TSJ8</accession>
<protein>
    <submittedName>
        <fullName evidence="1">Uncharacterized protein</fullName>
    </submittedName>
</protein>
<reference evidence="1" key="1">
    <citation type="submission" date="2015-06" db="EMBL/GenBank/DDBJ databases">
        <authorList>
            <person name="Nguyen H."/>
        </authorList>
    </citation>
    <scope>NUCLEOTIDE SEQUENCE</scope>
    <source>
        <strain evidence="1">DAOM 180753</strain>
    </source>
</reference>
<evidence type="ECO:0000313" key="1">
    <source>
        <dbReference type="EMBL" id="KAJ9492610.1"/>
    </source>
</evidence>
<evidence type="ECO:0000313" key="2">
    <source>
        <dbReference type="Proteomes" id="UP001227192"/>
    </source>
</evidence>
<dbReference type="Proteomes" id="UP001227192">
    <property type="component" value="Unassembled WGS sequence"/>
</dbReference>
<dbReference type="EMBL" id="LACB01000008">
    <property type="protein sequence ID" value="KAJ9492610.1"/>
    <property type="molecule type" value="Genomic_DNA"/>
</dbReference>
<name>A0AAI9TSJ8_PENTH</name>
<dbReference type="AlphaFoldDB" id="A0AAI9TSJ8"/>
<reference evidence="1" key="2">
    <citation type="journal article" date="2016" name="Fungal Biol.">
        <title>Ochratoxin A production by Penicillium thymicola.</title>
        <authorList>
            <person name="Nguyen H.D.T."/>
            <person name="McMullin D.R."/>
            <person name="Ponomareva E."/>
            <person name="Riley R."/>
            <person name="Pomraning K.R."/>
            <person name="Baker S.E."/>
            <person name="Seifert K.A."/>
        </authorList>
    </citation>
    <scope>NUCLEOTIDE SEQUENCE</scope>
    <source>
        <strain evidence="1">DAOM 180753</strain>
    </source>
</reference>
<sequence length="73" mass="8472">MFWNINQYPDQRLYLASIEITLSFQLPPLTPQITFPLKSNALEVTNLLSAKRDPVLRPETVWSDATLERIINE</sequence>
<comment type="caution">
    <text evidence="1">The sequence shown here is derived from an EMBL/GenBank/DDBJ whole genome shotgun (WGS) entry which is preliminary data.</text>
</comment>
<keyword evidence="2" id="KW-1185">Reference proteome</keyword>
<organism evidence="1 2">
    <name type="scientific">Penicillium thymicola</name>
    <dbReference type="NCBI Taxonomy" id="293382"/>
    <lineage>
        <taxon>Eukaryota</taxon>
        <taxon>Fungi</taxon>
        <taxon>Dikarya</taxon>
        <taxon>Ascomycota</taxon>
        <taxon>Pezizomycotina</taxon>
        <taxon>Eurotiomycetes</taxon>
        <taxon>Eurotiomycetidae</taxon>
        <taxon>Eurotiales</taxon>
        <taxon>Aspergillaceae</taxon>
        <taxon>Penicillium</taxon>
    </lineage>
</organism>
<proteinExistence type="predicted"/>